<evidence type="ECO:0000313" key="2">
    <source>
        <dbReference type="EMBL" id="MCA6078827.1"/>
    </source>
</evidence>
<evidence type="ECO:0000313" key="3">
    <source>
        <dbReference type="Proteomes" id="UP001139409"/>
    </source>
</evidence>
<gene>
    <name evidence="2" type="ORF">LDX50_28390</name>
</gene>
<keyword evidence="3" id="KW-1185">Reference proteome</keyword>
<dbReference type="GO" id="GO:0016787">
    <property type="term" value="F:hydrolase activity"/>
    <property type="evidence" value="ECO:0007669"/>
    <property type="project" value="InterPro"/>
</dbReference>
<organism evidence="2 3">
    <name type="scientific">Fulvivirga sedimenti</name>
    <dbReference type="NCBI Taxonomy" id="2879465"/>
    <lineage>
        <taxon>Bacteria</taxon>
        <taxon>Pseudomonadati</taxon>
        <taxon>Bacteroidota</taxon>
        <taxon>Cytophagia</taxon>
        <taxon>Cytophagales</taxon>
        <taxon>Fulvivirgaceae</taxon>
        <taxon>Fulvivirga</taxon>
    </lineage>
</organism>
<dbReference type="InterPro" id="IPR010496">
    <property type="entry name" value="AL/BT2_dom"/>
</dbReference>
<proteinExistence type="predicted"/>
<accession>A0A9X1L213</accession>
<reference evidence="2" key="1">
    <citation type="submission" date="2021-09" db="EMBL/GenBank/DDBJ databases">
        <title>Fulvivirga sp. isolated from coastal sediment.</title>
        <authorList>
            <person name="Yu H."/>
        </authorList>
    </citation>
    <scope>NUCLEOTIDE SEQUENCE</scope>
    <source>
        <strain evidence="2">1062</strain>
    </source>
</reference>
<evidence type="ECO:0000259" key="1">
    <source>
        <dbReference type="Pfam" id="PF06439"/>
    </source>
</evidence>
<name>A0A9X1L213_9BACT</name>
<comment type="caution">
    <text evidence="2">The sequence shown here is derived from an EMBL/GenBank/DDBJ whole genome shotgun (WGS) entry which is preliminary data.</text>
</comment>
<dbReference type="EMBL" id="JAIXNE010000007">
    <property type="protein sequence ID" value="MCA6078827.1"/>
    <property type="molecule type" value="Genomic_DNA"/>
</dbReference>
<feature type="domain" description="3-keto-alpha-glucoside-1,2-lyase/3-keto-2-hydroxy-glucal hydratase" evidence="1">
    <location>
        <begin position="16"/>
        <end position="179"/>
    </location>
</feature>
<sequence>MKYILVCLVLLSCKSYQPLFNETANNWREYGDAEWTFSNGEIIGISNNTDGFLMTSDTYEDFILEMEFYPDDSINSGIFIRCKESVLSYTDCYEINIWDLHPNQEYRTGSIVARFTPLATVHTNNQWNSYKIEVRKDHIRVWVNKRLTADLVDDALSEGFIALQSHGKGKIRFRNVRLKSL</sequence>
<dbReference type="Pfam" id="PF06439">
    <property type="entry name" value="3keto-disac_hyd"/>
    <property type="match status" value="1"/>
</dbReference>
<dbReference type="Proteomes" id="UP001139409">
    <property type="component" value="Unassembled WGS sequence"/>
</dbReference>
<dbReference type="AlphaFoldDB" id="A0A9X1L213"/>
<dbReference type="Gene3D" id="2.60.120.560">
    <property type="entry name" value="Exo-inulinase, domain 1"/>
    <property type="match status" value="1"/>
</dbReference>
<protein>
    <submittedName>
        <fullName evidence="2">DUF1080 domain-containing protein</fullName>
    </submittedName>
</protein>
<dbReference type="RefSeq" id="WP_225699688.1">
    <property type="nucleotide sequence ID" value="NZ_JAIXNE010000007.1"/>
</dbReference>